<proteinExistence type="predicted"/>
<dbReference type="SUPFAM" id="SSF89155">
    <property type="entry name" value="TorD-like"/>
    <property type="match status" value="1"/>
</dbReference>
<reference evidence="2 3" key="1">
    <citation type="submission" date="2021-01" db="EMBL/GenBank/DDBJ databases">
        <title>Belnapia mucosa sp. nov. and Belnapia arida sp. nov., isolated from the Tabernas Desert (Almeria, Spain).</title>
        <authorList>
            <person name="Molina-Menor E."/>
            <person name="Vidal-Verdu A."/>
            <person name="Calonge A."/>
            <person name="Satari L."/>
            <person name="Pereto J."/>
            <person name="Porcar M."/>
        </authorList>
    </citation>
    <scope>NUCLEOTIDE SEQUENCE [LARGE SCALE GENOMIC DNA]</scope>
    <source>
        <strain evidence="2 3">T18</strain>
    </source>
</reference>
<dbReference type="EMBL" id="JAETWB010000001">
    <property type="protein sequence ID" value="MBL6077012.1"/>
    <property type="molecule type" value="Genomic_DNA"/>
</dbReference>
<evidence type="ECO:0000313" key="2">
    <source>
        <dbReference type="EMBL" id="MBL6077012.1"/>
    </source>
</evidence>
<dbReference type="InterPro" id="IPR036411">
    <property type="entry name" value="TorD-like_sf"/>
</dbReference>
<dbReference type="InterPro" id="IPR020945">
    <property type="entry name" value="DMSO/NO3_reduct_chaperone"/>
</dbReference>
<dbReference type="PANTHER" id="PTHR34227:SF1">
    <property type="entry name" value="DIMETHYL SULFOXIDE REDUCTASE CHAPERONE-RELATED"/>
    <property type="match status" value="1"/>
</dbReference>
<dbReference type="Pfam" id="PF02613">
    <property type="entry name" value="Nitrate_red_del"/>
    <property type="match status" value="1"/>
</dbReference>
<name>A0ABS1TX52_9PROT</name>
<keyword evidence="3" id="KW-1185">Reference proteome</keyword>
<accession>A0ABS1TX52</accession>
<dbReference type="Gene3D" id="1.10.3480.10">
    <property type="entry name" value="TorD-like"/>
    <property type="match status" value="1"/>
</dbReference>
<evidence type="ECO:0000313" key="3">
    <source>
        <dbReference type="Proteomes" id="UP000660885"/>
    </source>
</evidence>
<comment type="caution">
    <text evidence="2">The sequence shown here is derived from an EMBL/GenBank/DDBJ whole genome shotgun (WGS) entry which is preliminary data.</text>
</comment>
<protein>
    <submittedName>
        <fullName evidence="2">Molecular chaperone TorD family protein</fullName>
    </submittedName>
</protein>
<keyword evidence="1" id="KW-0143">Chaperone</keyword>
<dbReference type="Proteomes" id="UP000660885">
    <property type="component" value="Unassembled WGS sequence"/>
</dbReference>
<organism evidence="2 3">
    <name type="scientific">Belnapia arida</name>
    <dbReference type="NCBI Taxonomy" id="2804533"/>
    <lineage>
        <taxon>Bacteria</taxon>
        <taxon>Pseudomonadati</taxon>
        <taxon>Pseudomonadota</taxon>
        <taxon>Alphaproteobacteria</taxon>
        <taxon>Acetobacterales</taxon>
        <taxon>Roseomonadaceae</taxon>
        <taxon>Belnapia</taxon>
    </lineage>
</organism>
<dbReference type="PANTHER" id="PTHR34227">
    <property type="entry name" value="CHAPERONE PROTEIN YCDY"/>
    <property type="match status" value="1"/>
</dbReference>
<gene>
    <name evidence="2" type="ORF">JMJ56_03275</name>
</gene>
<sequence>MERPGATSSAVDPLDLERARLFALLGRLLSAPPDAELLARLQGLQGDGTPLGRALAALAEAAGRTDAARVEREYFALFIGVGRGELLPYASYYLTGFLHERPLAELRAALGAIGVARAAGVSEPEDHLGFCCEVMAGLLESRFHGLAAGDFFARHLAPWAGRCFADLEGAEAAAFYRAAGALGRRVIEIEQAAAALP</sequence>
<dbReference type="InterPro" id="IPR050289">
    <property type="entry name" value="TorD/DmsD_chaperones"/>
</dbReference>
<evidence type="ECO:0000256" key="1">
    <source>
        <dbReference type="ARBA" id="ARBA00023186"/>
    </source>
</evidence>